<dbReference type="SUPFAM" id="SSF50978">
    <property type="entry name" value="WD40 repeat-like"/>
    <property type="match status" value="1"/>
</dbReference>
<evidence type="ECO:0000313" key="3">
    <source>
        <dbReference type="EMBL" id="KAK7824224.1"/>
    </source>
</evidence>
<dbReference type="EMBL" id="JBBHLL010000047">
    <property type="protein sequence ID" value="KAK7824224.1"/>
    <property type="molecule type" value="Genomic_DNA"/>
</dbReference>
<evidence type="ECO:0000313" key="4">
    <source>
        <dbReference type="Proteomes" id="UP001488838"/>
    </source>
</evidence>
<dbReference type="InterPro" id="IPR036322">
    <property type="entry name" value="WD40_repeat_dom_sf"/>
</dbReference>
<dbReference type="InterPro" id="IPR001680">
    <property type="entry name" value="WD40_rpt"/>
</dbReference>
<sequence length="80" mass="8793">MTGSNEFNLNQPPEDGISSVKFSPNTSQFLLVSSWDTSVRLYDVPANSMRLKYQHTGAVLDCAFYVGGLSFCPCPLTELV</sequence>
<accession>A0AAW0JBK2</accession>
<dbReference type="Gene3D" id="2.130.10.10">
    <property type="entry name" value="YVTN repeat-like/Quinoprotein amine dehydrogenase"/>
    <property type="match status" value="1"/>
</dbReference>
<evidence type="ECO:0000256" key="2">
    <source>
        <dbReference type="ARBA" id="ARBA00022737"/>
    </source>
</evidence>
<evidence type="ECO:0000256" key="1">
    <source>
        <dbReference type="ARBA" id="ARBA00022574"/>
    </source>
</evidence>
<keyword evidence="2" id="KW-0677">Repeat</keyword>
<name>A0AAW0JBK2_MYOGA</name>
<keyword evidence="4" id="KW-1185">Reference proteome</keyword>
<dbReference type="AlphaFoldDB" id="A0AAW0JBK2"/>
<proteinExistence type="predicted"/>
<gene>
    <name evidence="3" type="ORF">U0070_001695</name>
</gene>
<evidence type="ECO:0008006" key="5">
    <source>
        <dbReference type="Google" id="ProtNLM"/>
    </source>
</evidence>
<dbReference type="InterPro" id="IPR015943">
    <property type="entry name" value="WD40/YVTN_repeat-like_dom_sf"/>
</dbReference>
<dbReference type="PANTHER" id="PTHR10971">
    <property type="entry name" value="MRNA EXPORT FACTOR AND BUB3"/>
    <property type="match status" value="1"/>
</dbReference>
<reference evidence="3 4" key="1">
    <citation type="journal article" date="2023" name="bioRxiv">
        <title>Conserved and derived expression patterns and positive selection on dental genes reveal complex evolutionary context of ever-growing rodent molars.</title>
        <authorList>
            <person name="Calamari Z.T."/>
            <person name="Song A."/>
            <person name="Cohen E."/>
            <person name="Akter M."/>
            <person name="Roy R.D."/>
            <person name="Hallikas O."/>
            <person name="Christensen M.M."/>
            <person name="Li P."/>
            <person name="Marangoni P."/>
            <person name="Jernvall J."/>
            <person name="Klein O.D."/>
        </authorList>
    </citation>
    <scope>NUCLEOTIDE SEQUENCE [LARGE SCALE GENOMIC DNA]</scope>
    <source>
        <strain evidence="3">V071</strain>
    </source>
</reference>
<protein>
    <recommendedName>
        <fullName evidence="5">Mitotic checkpoint protein BUB3</fullName>
    </recommendedName>
</protein>
<keyword evidence="1" id="KW-0853">WD repeat</keyword>
<comment type="caution">
    <text evidence="3">The sequence shown here is derived from an EMBL/GenBank/DDBJ whole genome shotgun (WGS) entry which is preliminary data.</text>
</comment>
<organism evidence="3 4">
    <name type="scientific">Myodes glareolus</name>
    <name type="common">Bank vole</name>
    <name type="synonym">Clethrionomys glareolus</name>
    <dbReference type="NCBI Taxonomy" id="447135"/>
    <lineage>
        <taxon>Eukaryota</taxon>
        <taxon>Metazoa</taxon>
        <taxon>Chordata</taxon>
        <taxon>Craniata</taxon>
        <taxon>Vertebrata</taxon>
        <taxon>Euteleostomi</taxon>
        <taxon>Mammalia</taxon>
        <taxon>Eutheria</taxon>
        <taxon>Euarchontoglires</taxon>
        <taxon>Glires</taxon>
        <taxon>Rodentia</taxon>
        <taxon>Myomorpha</taxon>
        <taxon>Muroidea</taxon>
        <taxon>Cricetidae</taxon>
        <taxon>Arvicolinae</taxon>
        <taxon>Myodes</taxon>
    </lineage>
</organism>
<dbReference type="Proteomes" id="UP001488838">
    <property type="component" value="Unassembled WGS sequence"/>
</dbReference>
<dbReference type="SMART" id="SM00320">
    <property type="entry name" value="WD40"/>
    <property type="match status" value="1"/>
</dbReference>
<dbReference type="Pfam" id="PF00400">
    <property type="entry name" value="WD40"/>
    <property type="match status" value="1"/>
</dbReference>